<reference evidence="2 3" key="1">
    <citation type="submission" date="2018-10" db="EMBL/GenBank/DDBJ databases">
        <title>Isolation, diversity and antifungal activity of actinobacteria from wheat.</title>
        <authorList>
            <person name="Han C."/>
        </authorList>
    </citation>
    <scope>NUCLEOTIDE SEQUENCE [LARGE SCALE GENOMIC DNA]</scope>
    <source>
        <strain evidence="2 3">NEAU-YY56</strain>
    </source>
</reference>
<keyword evidence="1" id="KW-1133">Transmembrane helix</keyword>
<name>A0A3M2JHD9_9CELL</name>
<protein>
    <submittedName>
        <fullName evidence="2">Uncharacterized protein</fullName>
    </submittedName>
</protein>
<proteinExistence type="predicted"/>
<evidence type="ECO:0000256" key="1">
    <source>
        <dbReference type="SAM" id="Phobius"/>
    </source>
</evidence>
<dbReference type="AlphaFoldDB" id="A0A3M2JHD9"/>
<organism evidence="2 3">
    <name type="scientific">Cellulomonas triticagri</name>
    <dbReference type="NCBI Taxonomy" id="2483352"/>
    <lineage>
        <taxon>Bacteria</taxon>
        <taxon>Bacillati</taxon>
        <taxon>Actinomycetota</taxon>
        <taxon>Actinomycetes</taxon>
        <taxon>Micrococcales</taxon>
        <taxon>Cellulomonadaceae</taxon>
        <taxon>Cellulomonas</taxon>
    </lineage>
</organism>
<feature type="transmembrane region" description="Helical" evidence="1">
    <location>
        <begin position="58"/>
        <end position="81"/>
    </location>
</feature>
<keyword evidence="1" id="KW-0472">Membrane</keyword>
<sequence length="248" mass="26961">MVTRMADQQRADEGGTGSSRTRGLLGDVLVCLAIAIVTIAGTAALWVKGGGAWFDDSYIRIVGWVGALVSLVGVLLAYLIFRRQKRDADSASARQIDILSGLQEVMGQVHAKVTDLAMHRANEAISDSEAEEGAGLEDLWADVAPERSAGELYLTSPSGKRRRVFEPRDIPMAVVGALVGEWRRQGLSGKWPLGALRGAFRAEGKGNHPWYLILVPPHDEDNPRMWKVTRGPGDADRAVQVTNPKQIR</sequence>
<keyword evidence="3" id="KW-1185">Reference proteome</keyword>
<dbReference type="EMBL" id="RFFI01000019">
    <property type="protein sequence ID" value="RMI13232.1"/>
    <property type="molecule type" value="Genomic_DNA"/>
</dbReference>
<evidence type="ECO:0000313" key="3">
    <source>
        <dbReference type="Proteomes" id="UP000269289"/>
    </source>
</evidence>
<evidence type="ECO:0000313" key="2">
    <source>
        <dbReference type="EMBL" id="RMI13232.1"/>
    </source>
</evidence>
<keyword evidence="1" id="KW-0812">Transmembrane</keyword>
<comment type="caution">
    <text evidence="2">The sequence shown here is derived from an EMBL/GenBank/DDBJ whole genome shotgun (WGS) entry which is preliminary data.</text>
</comment>
<gene>
    <name evidence="2" type="ORF">EBM89_05255</name>
</gene>
<feature type="transmembrane region" description="Helical" evidence="1">
    <location>
        <begin position="24"/>
        <end position="46"/>
    </location>
</feature>
<accession>A0A3M2JHD9</accession>
<dbReference type="Proteomes" id="UP000269289">
    <property type="component" value="Unassembled WGS sequence"/>
</dbReference>